<dbReference type="Pfam" id="PF04402">
    <property type="entry name" value="SIMPL"/>
    <property type="match status" value="1"/>
</dbReference>
<evidence type="ECO:0000313" key="1">
    <source>
        <dbReference type="EMBL" id="MCD1295685.1"/>
    </source>
</evidence>
<dbReference type="PANTHER" id="PTHR34387">
    <property type="entry name" value="SLR1258 PROTEIN"/>
    <property type="match status" value="1"/>
</dbReference>
<dbReference type="PANTHER" id="PTHR34387:SF2">
    <property type="entry name" value="SLR1258 PROTEIN"/>
    <property type="match status" value="1"/>
</dbReference>
<keyword evidence="2" id="KW-1185">Reference proteome</keyword>
<sequence>MEFKRGFLFGLGMITAFAVLLAVLGNSCVNGIGVASSASENNESERTVTVTGNGYVYTEPDIAKVSVGVVTEANTSSEAMQMNADQMDAVMKSVRRLGIPEKDIKTSQISVQPVYNYQYQPKDATEKPKIVGYKASNTVTITVRDMSKVGPVIDASYGSGSNKIDGVSFMLSEEKQSLVYKQALEKAVKDGADKAKTIASAADIEGMKLKTISESGGFYPVYYDSYNMAAAERASGAAPTPVSPGEQKVQATVTMVYTFG</sequence>
<dbReference type="EMBL" id="PGCK01000010">
    <property type="protein sequence ID" value="MCD1295685.1"/>
    <property type="molecule type" value="Genomic_DNA"/>
</dbReference>
<dbReference type="Gene3D" id="3.30.70.2970">
    <property type="entry name" value="Protein of unknown function (DUF541), domain 2"/>
    <property type="match status" value="1"/>
</dbReference>
<accession>A0AAP2RFL1</accession>
<evidence type="ECO:0008006" key="3">
    <source>
        <dbReference type="Google" id="ProtNLM"/>
    </source>
</evidence>
<reference evidence="1 2" key="1">
    <citation type="submission" date="2017-11" db="EMBL/GenBank/DDBJ databases">
        <title>Isolation and Characterization of Family Methanocellaceae Species from Potential Methane Hydrate Area Offshore Southwestern Taiwan.</title>
        <authorList>
            <person name="Zhang W.-L."/>
            <person name="Chen W.-C."/>
            <person name="Lai M.-C."/>
            <person name="Chen S.-C."/>
        </authorList>
    </citation>
    <scope>NUCLEOTIDE SEQUENCE [LARGE SCALE GENOMIC DNA]</scope>
    <source>
        <strain evidence="1 2">CWC-04</strain>
    </source>
</reference>
<dbReference type="Gene3D" id="3.30.110.170">
    <property type="entry name" value="Protein of unknown function (DUF541), domain 1"/>
    <property type="match status" value="1"/>
</dbReference>
<dbReference type="GO" id="GO:0006974">
    <property type="term" value="P:DNA damage response"/>
    <property type="evidence" value="ECO:0007669"/>
    <property type="project" value="TreeGrafter"/>
</dbReference>
<dbReference type="InterPro" id="IPR007497">
    <property type="entry name" value="SIMPL/DUF541"/>
</dbReference>
<dbReference type="Proteomes" id="UP001320159">
    <property type="component" value="Unassembled WGS sequence"/>
</dbReference>
<proteinExistence type="predicted"/>
<organism evidence="1 2">
    <name type="scientific">Methanooceanicella nereidis</name>
    <dbReference type="NCBI Taxonomy" id="2052831"/>
    <lineage>
        <taxon>Archaea</taxon>
        <taxon>Methanobacteriati</taxon>
        <taxon>Methanobacteriota</taxon>
        <taxon>Stenosarchaea group</taxon>
        <taxon>Methanomicrobia</taxon>
        <taxon>Methanocellales</taxon>
        <taxon>Methanocellaceae</taxon>
        <taxon>Methanooceanicella</taxon>
    </lineage>
</organism>
<evidence type="ECO:0000313" key="2">
    <source>
        <dbReference type="Proteomes" id="UP001320159"/>
    </source>
</evidence>
<name>A0AAP2RFL1_9EURY</name>
<gene>
    <name evidence="1" type="ORF">CUJ83_11820</name>
</gene>
<comment type="caution">
    <text evidence="1">The sequence shown here is derived from an EMBL/GenBank/DDBJ whole genome shotgun (WGS) entry which is preliminary data.</text>
</comment>
<protein>
    <recommendedName>
        <fullName evidence="3">SIMPL domain-containing protein</fullName>
    </recommendedName>
</protein>
<dbReference type="InterPro" id="IPR052022">
    <property type="entry name" value="26kDa_periplasmic_antigen"/>
</dbReference>
<dbReference type="AlphaFoldDB" id="A0AAP2RFL1"/>